<accession>A0A399E8L1</accession>
<dbReference type="InterPro" id="IPR004465">
    <property type="entry name" value="RNR_NrdI"/>
</dbReference>
<dbReference type="InterPro" id="IPR029039">
    <property type="entry name" value="Flavoprotein-like_sf"/>
</dbReference>
<name>A0A399E8L1_9DEIN</name>
<dbReference type="OrthoDB" id="350535at2"/>
<reference evidence="1 2" key="1">
    <citation type="submission" date="2018-08" db="EMBL/GenBank/DDBJ databases">
        <title>Meiothermus cateniformans JCM 15151 genome sequencing project.</title>
        <authorList>
            <person name="Da Costa M.S."/>
            <person name="Albuquerque L."/>
            <person name="Raposo P."/>
            <person name="Froufe H.J.C."/>
            <person name="Barroso C.S."/>
            <person name="Egas C."/>
        </authorList>
    </citation>
    <scope>NUCLEOTIDE SEQUENCE [LARGE SCALE GENOMIC DNA]</scope>
    <source>
        <strain evidence="1 2">JCM 15151</strain>
    </source>
</reference>
<dbReference type="GO" id="GO:0010181">
    <property type="term" value="F:FMN binding"/>
    <property type="evidence" value="ECO:0007669"/>
    <property type="project" value="InterPro"/>
</dbReference>
<evidence type="ECO:0000313" key="2">
    <source>
        <dbReference type="Proteomes" id="UP000266089"/>
    </source>
</evidence>
<dbReference type="AlphaFoldDB" id="A0A399E8L1"/>
<proteinExistence type="predicted"/>
<dbReference type="EMBL" id="QWKX01000005">
    <property type="protein sequence ID" value="RIH79509.1"/>
    <property type="molecule type" value="Genomic_DNA"/>
</dbReference>
<comment type="caution">
    <text evidence="1">The sequence shown here is derived from an EMBL/GenBank/DDBJ whole genome shotgun (WGS) entry which is preliminary data.</text>
</comment>
<dbReference type="Gene3D" id="3.40.50.360">
    <property type="match status" value="1"/>
</dbReference>
<dbReference type="SUPFAM" id="SSF52218">
    <property type="entry name" value="Flavoproteins"/>
    <property type="match status" value="1"/>
</dbReference>
<dbReference type="NCBIfam" id="TIGR00333">
    <property type="entry name" value="nrdI"/>
    <property type="match status" value="1"/>
</dbReference>
<evidence type="ECO:0000313" key="1">
    <source>
        <dbReference type="EMBL" id="RIH79509.1"/>
    </source>
</evidence>
<dbReference type="PANTHER" id="PTHR37297">
    <property type="entry name" value="PROTEIN NRDI"/>
    <property type="match status" value="1"/>
</dbReference>
<sequence>MLIIYASKTGNVARFAARLGLKSQRLSDGTEKIAEPCLLITYTTGFGQAPPEVLRFVEGNRPYVLGVAASGNRNWGQNFARAADMLAERYGIKVIHKFELSGTPKDLEIVQEAIHALSGTEQCAAI</sequence>
<dbReference type="Pfam" id="PF07972">
    <property type="entry name" value="Flavodoxin_NdrI"/>
    <property type="match status" value="1"/>
</dbReference>
<dbReference type="PIRSF" id="PIRSF005087">
    <property type="entry name" value="NrdI"/>
    <property type="match status" value="1"/>
</dbReference>
<gene>
    <name evidence="1" type="primary">nrdI</name>
    <name evidence="1" type="ORF">Mcate_00332</name>
</gene>
<dbReference type="PANTHER" id="PTHR37297:SF1">
    <property type="entry name" value="PROTEIN NRDI"/>
    <property type="match status" value="1"/>
</dbReference>
<dbReference type="RefSeq" id="WP_027887207.1">
    <property type="nucleotide sequence ID" value="NZ_JBHSXZ010000004.1"/>
</dbReference>
<dbReference type="Proteomes" id="UP000266089">
    <property type="component" value="Unassembled WGS sequence"/>
</dbReference>
<organism evidence="1 2">
    <name type="scientific">Meiothermus taiwanensis</name>
    <dbReference type="NCBI Taxonomy" id="172827"/>
    <lineage>
        <taxon>Bacteria</taxon>
        <taxon>Thermotogati</taxon>
        <taxon>Deinococcota</taxon>
        <taxon>Deinococci</taxon>
        <taxon>Thermales</taxon>
        <taxon>Thermaceae</taxon>
        <taxon>Meiothermus</taxon>
    </lineage>
</organism>
<protein>
    <submittedName>
        <fullName evidence="1">Protein NrdI</fullName>
    </submittedName>
</protein>